<reference evidence="1 3" key="1">
    <citation type="submission" date="2015-01" db="EMBL/GenBank/DDBJ databases">
        <title>Genome of Flavobacterium hibernum DSM 12611.</title>
        <authorList>
            <person name="Stropko S.J."/>
            <person name="Pipes S.E."/>
            <person name="Newman J.D."/>
        </authorList>
    </citation>
    <scope>NUCLEOTIDE SEQUENCE [LARGE SCALE GENOMIC DNA]</scope>
    <source>
        <strain evidence="1 3">DSM 12611</strain>
    </source>
</reference>
<dbReference type="Proteomes" id="UP000198302">
    <property type="component" value="Unassembled WGS sequence"/>
</dbReference>
<dbReference type="EMBL" id="MUGX01000016">
    <property type="protein sequence ID" value="OXA86452.1"/>
    <property type="molecule type" value="Genomic_DNA"/>
</dbReference>
<evidence type="ECO:0000313" key="3">
    <source>
        <dbReference type="Proteomes" id="UP000032061"/>
    </source>
</evidence>
<gene>
    <name evidence="2" type="ORF">B0A73_13880</name>
    <name evidence="1" type="ORF">IW18_18050</name>
</gene>
<dbReference type="Proteomes" id="UP000032061">
    <property type="component" value="Unassembled WGS sequence"/>
</dbReference>
<dbReference type="EMBL" id="JPRK01000015">
    <property type="protein sequence ID" value="KIO51543.1"/>
    <property type="molecule type" value="Genomic_DNA"/>
</dbReference>
<organism evidence="1 3">
    <name type="scientific">Flavobacterium hibernum</name>
    <dbReference type="NCBI Taxonomy" id="37752"/>
    <lineage>
        <taxon>Bacteria</taxon>
        <taxon>Pseudomonadati</taxon>
        <taxon>Bacteroidota</taxon>
        <taxon>Flavobacteriia</taxon>
        <taxon>Flavobacteriales</taxon>
        <taxon>Flavobacteriaceae</taxon>
        <taxon>Flavobacterium</taxon>
    </lineage>
</organism>
<evidence type="ECO:0000313" key="4">
    <source>
        <dbReference type="Proteomes" id="UP000198302"/>
    </source>
</evidence>
<evidence type="ECO:0000313" key="1">
    <source>
        <dbReference type="EMBL" id="KIO51543.1"/>
    </source>
</evidence>
<sequence>MFMKYFLFIIFIGMYSNAQDCPTRIGDFEINSTSSSDLKWILPSYSSYMSIIESLDEYQNHIVNHEDLNEEYARDPFAYVIKPDYKNVKSWYNLEVASVNDSTEVIFIPSYETNNIVIKNVLLKFYNDKLYFVKASLNKNYTDIILEKYKGKGHKSVEKKTANACKNLKLKKYLNTFSQYFFASEENKIRAMLTFDFKINKYCETVIDDRIEIFDFDIYIRENKKITFNMENMQMMEDDRRKIEKEEKLKRF</sequence>
<keyword evidence="4" id="KW-1185">Reference proteome</keyword>
<dbReference type="AlphaFoldDB" id="A0A0D0ESZ6"/>
<proteinExistence type="predicted"/>
<evidence type="ECO:0000313" key="2">
    <source>
        <dbReference type="EMBL" id="OXA86452.1"/>
    </source>
</evidence>
<comment type="caution">
    <text evidence="1">The sequence shown here is derived from an EMBL/GenBank/DDBJ whole genome shotgun (WGS) entry which is preliminary data.</text>
</comment>
<reference evidence="2 4" key="2">
    <citation type="submission" date="2016-11" db="EMBL/GenBank/DDBJ databases">
        <title>Whole genomes of Flavobacteriaceae.</title>
        <authorList>
            <person name="Stine C."/>
            <person name="Li C."/>
            <person name="Tadesse D."/>
        </authorList>
    </citation>
    <scope>NUCLEOTIDE SEQUENCE [LARGE SCALE GENOMIC DNA]</scope>
    <source>
        <strain evidence="2 4">ATCC 51468</strain>
    </source>
</reference>
<name>A0A0D0ESZ6_9FLAO</name>
<protein>
    <submittedName>
        <fullName evidence="1">Uncharacterized protein</fullName>
    </submittedName>
</protein>
<accession>A0A0D0ESZ6</accession>